<feature type="transmembrane region" description="Helical" evidence="1">
    <location>
        <begin position="593"/>
        <end position="616"/>
    </location>
</feature>
<feature type="transmembrane region" description="Helical" evidence="1">
    <location>
        <begin position="567"/>
        <end position="587"/>
    </location>
</feature>
<keyword evidence="1" id="KW-1133">Transmembrane helix</keyword>
<evidence type="ECO:0000313" key="3">
    <source>
        <dbReference type="Proteomes" id="UP001236404"/>
    </source>
</evidence>
<reference evidence="2 3" key="1">
    <citation type="submission" date="2023-06" db="EMBL/GenBank/DDBJ databases">
        <authorList>
            <person name="Feng G."/>
            <person name="Li J."/>
            <person name="Zhu H."/>
        </authorList>
    </citation>
    <scope>NUCLEOTIDE SEQUENCE [LARGE SCALE GENOMIC DNA]</scope>
    <source>
        <strain evidence="2 3">RHCKG28</strain>
    </source>
</reference>
<accession>A0ABT7TP75</accession>
<evidence type="ECO:0000256" key="1">
    <source>
        <dbReference type="SAM" id="Phobius"/>
    </source>
</evidence>
<keyword evidence="3" id="KW-1185">Reference proteome</keyword>
<organism evidence="2 3">
    <name type="scientific">Curtobacterium caseinilyticum</name>
    <dbReference type="NCBI Taxonomy" id="3055137"/>
    <lineage>
        <taxon>Bacteria</taxon>
        <taxon>Bacillati</taxon>
        <taxon>Actinomycetota</taxon>
        <taxon>Actinomycetes</taxon>
        <taxon>Micrococcales</taxon>
        <taxon>Microbacteriaceae</taxon>
        <taxon>Curtobacterium</taxon>
    </lineage>
</organism>
<evidence type="ECO:0000313" key="2">
    <source>
        <dbReference type="EMBL" id="MDM7891395.1"/>
    </source>
</evidence>
<dbReference type="EMBL" id="JAUCMN010000004">
    <property type="protein sequence ID" value="MDM7891395.1"/>
    <property type="molecule type" value="Genomic_DNA"/>
</dbReference>
<feature type="transmembrane region" description="Helical" evidence="1">
    <location>
        <begin position="521"/>
        <end position="540"/>
    </location>
</feature>
<proteinExistence type="predicted"/>
<sequence>MAAVLALSAALAVSVVREVEALGLLAGRMTLELTELPVGETKAEHVRDITAAAERSSVRVSLLVPDRHGRPGVWTAYSFRGTAAQPGIGASIRPRPIGDGGTLDLLGPMAVDGDDGAMRRFTEVLWRTGYTAVDTTPAPVEALAVVLTRPTVVLVAAAVLLGLAIALIAESRRRSGRQDLRSRAGWSTGSVACAEALDLGRVAGPMVVIACAAPPVALAVHGAGAPTLRFTTIVVLMCVLAAMLIALVLHVGCALLSAASAHRAEESRWQMVLVAAAGMSLVVVAVADVQFLQDGQRTTAEAERTLVAEAAHGDDVVLGTASTTLEQDHALGAIATAALARGDASMAYSSFTDRFTLVGDASASLRALVPGGLPPHGQPLLLVPDALAGESDALRDAAAADIATGWQVEGRPPPRSLDVRLRQVGSTAAVTQSAILWTNGIEPLLPTWPDIPVLVVPDPSDLAPNQIGTGAANGEVRFADRVALEHQLRAAGLTDIVLQVDRVGARVERQLGELRAERHTLLLAVVAAGLALVLAAISLAGEHRVRTARPGRVQYLVGRHPLVPHRWFLVCSGCSAFATAAVTSALIGARGEVILVAGVASGAGALVLVGVVLAAGSARAAEAWRRTW</sequence>
<feature type="transmembrane region" description="Helical" evidence="1">
    <location>
        <begin position="151"/>
        <end position="169"/>
    </location>
</feature>
<comment type="caution">
    <text evidence="2">The sequence shown here is derived from an EMBL/GenBank/DDBJ whole genome shotgun (WGS) entry which is preliminary data.</text>
</comment>
<feature type="transmembrane region" description="Helical" evidence="1">
    <location>
        <begin position="271"/>
        <end position="292"/>
    </location>
</feature>
<feature type="transmembrane region" description="Helical" evidence="1">
    <location>
        <begin position="206"/>
        <end position="224"/>
    </location>
</feature>
<dbReference type="RefSeq" id="WP_289473177.1">
    <property type="nucleotide sequence ID" value="NZ_JAUCMN010000004.1"/>
</dbReference>
<dbReference type="Proteomes" id="UP001236404">
    <property type="component" value="Unassembled WGS sequence"/>
</dbReference>
<gene>
    <name evidence="2" type="ORF">QUG93_06840</name>
</gene>
<name>A0ABT7TP75_9MICO</name>
<keyword evidence="1" id="KW-0472">Membrane</keyword>
<feature type="transmembrane region" description="Helical" evidence="1">
    <location>
        <begin position="230"/>
        <end position="259"/>
    </location>
</feature>
<evidence type="ECO:0008006" key="4">
    <source>
        <dbReference type="Google" id="ProtNLM"/>
    </source>
</evidence>
<keyword evidence="1" id="KW-0812">Transmembrane</keyword>
<protein>
    <recommendedName>
        <fullName evidence="4">Permease</fullName>
    </recommendedName>
</protein>